<dbReference type="EMBL" id="JAZGQO010000008">
    <property type="protein sequence ID" value="KAK6179762.1"/>
    <property type="molecule type" value="Genomic_DNA"/>
</dbReference>
<dbReference type="PANTHER" id="PTHR45695:SF15">
    <property type="entry name" value="OPSIN RH2"/>
    <property type="match status" value="1"/>
</dbReference>
<dbReference type="PROSITE" id="PS50262">
    <property type="entry name" value="G_PROTEIN_RECEP_F1_2"/>
    <property type="match status" value="1"/>
</dbReference>
<evidence type="ECO:0000256" key="3">
    <source>
        <dbReference type="ARBA" id="ARBA00022989"/>
    </source>
</evidence>
<keyword evidence="6" id="KW-0675">Receptor</keyword>
<name>A0AAN8JKZ8_PATCE</name>
<organism evidence="10 11">
    <name type="scientific">Patella caerulea</name>
    <name type="common">Rayed Mediterranean limpet</name>
    <dbReference type="NCBI Taxonomy" id="87958"/>
    <lineage>
        <taxon>Eukaryota</taxon>
        <taxon>Metazoa</taxon>
        <taxon>Spiralia</taxon>
        <taxon>Lophotrochozoa</taxon>
        <taxon>Mollusca</taxon>
        <taxon>Gastropoda</taxon>
        <taxon>Patellogastropoda</taxon>
        <taxon>Patelloidea</taxon>
        <taxon>Patellidae</taxon>
        <taxon>Patella</taxon>
    </lineage>
</organism>
<dbReference type="Proteomes" id="UP001347796">
    <property type="component" value="Unassembled WGS sequence"/>
</dbReference>
<comment type="subcellular location">
    <subcellularLocation>
        <location evidence="1">Membrane</location>
        <topology evidence="1">Multi-pass membrane protein</topology>
    </subcellularLocation>
</comment>
<keyword evidence="5 8" id="KW-0472">Membrane</keyword>
<dbReference type="Gene3D" id="1.20.1070.10">
    <property type="entry name" value="Rhodopsin 7-helix transmembrane proteins"/>
    <property type="match status" value="1"/>
</dbReference>
<accession>A0AAN8JKZ8</accession>
<dbReference type="PRINTS" id="PR00237">
    <property type="entry name" value="GPCRRHODOPSN"/>
</dbReference>
<dbReference type="GO" id="GO:0004930">
    <property type="term" value="F:G protein-coupled receptor activity"/>
    <property type="evidence" value="ECO:0007669"/>
    <property type="project" value="UniProtKB-KW"/>
</dbReference>
<proteinExistence type="predicted"/>
<evidence type="ECO:0000256" key="8">
    <source>
        <dbReference type="SAM" id="Phobius"/>
    </source>
</evidence>
<protein>
    <recommendedName>
        <fullName evidence="9">G-protein coupled receptors family 1 profile domain-containing protein</fullName>
    </recommendedName>
</protein>
<evidence type="ECO:0000256" key="5">
    <source>
        <dbReference type="ARBA" id="ARBA00023136"/>
    </source>
</evidence>
<keyword evidence="3 8" id="KW-1133">Transmembrane helix</keyword>
<evidence type="ECO:0000256" key="4">
    <source>
        <dbReference type="ARBA" id="ARBA00023040"/>
    </source>
</evidence>
<evidence type="ECO:0000256" key="2">
    <source>
        <dbReference type="ARBA" id="ARBA00022692"/>
    </source>
</evidence>
<evidence type="ECO:0000313" key="11">
    <source>
        <dbReference type="Proteomes" id="UP001347796"/>
    </source>
</evidence>
<keyword evidence="2 8" id="KW-0812">Transmembrane</keyword>
<dbReference type="InterPro" id="IPR017452">
    <property type="entry name" value="GPCR_Rhodpsn_7TM"/>
</dbReference>
<evidence type="ECO:0000259" key="9">
    <source>
        <dbReference type="PROSITE" id="PS50262"/>
    </source>
</evidence>
<comment type="caution">
    <text evidence="10">The sequence shown here is derived from an EMBL/GenBank/DDBJ whole genome shotgun (WGS) entry which is preliminary data.</text>
</comment>
<feature type="domain" description="G-protein coupled receptors family 1 profile" evidence="9">
    <location>
        <begin position="73"/>
        <end position="154"/>
    </location>
</feature>
<evidence type="ECO:0000256" key="7">
    <source>
        <dbReference type="ARBA" id="ARBA00023224"/>
    </source>
</evidence>
<sequence length="154" mass="17144">MHLNGSSNGSGNLTDLQNLFLLSSEDDYQEPVGDYEIYYDGDVDNLRKPWIKEPHFIPVVTIYGAAFLIGLIGNSLVIFAMLGDRKSRSVTASFMVSLAIADLLYLMVCVPFETSRYFIGHWEIGPFLCKLSGYVEMLSAFSSVLNLTAVSIER</sequence>
<keyword evidence="4" id="KW-0297">G-protein coupled receptor</keyword>
<keyword evidence="7" id="KW-0807">Transducer</keyword>
<dbReference type="InterPro" id="IPR000276">
    <property type="entry name" value="GPCR_Rhodpsn"/>
</dbReference>
<evidence type="ECO:0000313" key="10">
    <source>
        <dbReference type="EMBL" id="KAK6179762.1"/>
    </source>
</evidence>
<gene>
    <name evidence="10" type="ORF">SNE40_012047</name>
</gene>
<keyword evidence="11" id="KW-1185">Reference proteome</keyword>
<reference evidence="10 11" key="1">
    <citation type="submission" date="2024-01" db="EMBL/GenBank/DDBJ databases">
        <title>The genome of the rayed Mediterranean limpet Patella caerulea (Linnaeus, 1758).</title>
        <authorList>
            <person name="Anh-Thu Weber A."/>
            <person name="Halstead-Nussloch G."/>
        </authorList>
    </citation>
    <scope>NUCLEOTIDE SEQUENCE [LARGE SCALE GENOMIC DNA]</scope>
    <source>
        <strain evidence="10">AATW-2023a</strain>
        <tissue evidence="10">Whole specimen</tissue>
    </source>
</reference>
<evidence type="ECO:0000256" key="1">
    <source>
        <dbReference type="ARBA" id="ARBA00004141"/>
    </source>
</evidence>
<dbReference type="PANTHER" id="PTHR45695">
    <property type="entry name" value="LEUCOKININ RECEPTOR-RELATED"/>
    <property type="match status" value="1"/>
</dbReference>
<dbReference type="AlphaFoldDB" id="A0AAN8JKZ8"/>
<feature type="transmembrane region" description="Helical" evidence="8">
    <location>
        <begin position="56"/>
        <end position="82"/>
    </location>
</feature>
<dbReference type="SUPFAM" id="SSF81321">
    <property type="entry name" value="Family A G protein-coupled receptor-like"/>
    <property type="match status" value="1"/>
</dbReference>
<dbReference type="GO" id="GO:0005886">
    <property type="term" value="C:plasma membrane"/>
    <property type="evidence" value="ECO:0007669"/>
    <property type="project" value="TreeGrafter"/>
</dbReference>
<dbReference type="Pfam" id="PF00001">
    <property type="entry name" value="7tm_1"/>
    <property type="match status" value="1"/>
</dbReference>
<feature type="transmembrane region" description="Helical" evidence="8">
    <location>
        <begin position="94"/>
        <end position="113"/>
    </location>
</feature>
<evidence type="ECO:0000256" key="6">
    <source>
        <dbReference type="ARBA" id="ARBA00023170"/>
    </source>
</evidence>